<protein>
    <submittedName>
        <fullName evidence="1">Uncharacterized protein</fullName>
    </submittedName>
</protein>
<keyword evidence="2" id="KW-1185">Reference proteome</keyword>
<sequence length="73" mass="7800">MIALDAADPTDRLRDLAATLPYDGADREPGLGWDLHPGYVLRPHDRVVPAAARQGLGELLGGTPRPRGTAETE</sequence>
<dbReference type="EMBL" id="BAAASD010000001">
    <property type="protein sequence ID" value="GAA2325746.1"/>
    <property type="molecule type" value="Genomic_DNA"/>
</dbReference>
<dbReference type="Proteomes" id="UP001500253">
    <property type="component" value="Unassembled WGS sequence"/>
</dbReference>
<organism evidence="1 2">
    <name type="scientific">Streptomyces cuspidosporus</name>
    <dbReference type="NCBI Taxonomy" id="66882"/>
    <lineage>
        <taxon>Bacteria</taxon>
        <taxon>Bacillati</taxon>
        <taxon>Actinomycetota</taxon>
        <taxon>Actinomycetes</taxon>
        <taxon>Kitasatosporales</taxon>
        <taxon>Streptomycetaceae</taxon>
        <taxon>Streptomyces</taxon>
    </lineage>
</organism>
<evidence type="ECO:0000313" key="2">
    <source>
        <dbReference type="Proteomes" id="UP001500253"/>
    </source>
</evidence>
<comment type="caution">
    <text evidence="1">The sequence shown here is derived from an EMBL/GenBank/DDBJ whole genome shotgun (WGS) entry which is preliminary data.</text>
</comment>
<name>A0ABP5SAA1_9ACTN</name>
<accession>A0ABP5SAA1</accession>
<evidence type="ECO:0000313" key="1">
    <source>
        <dbReference type="EMBL" id="GAA2325746.1"/>
    </source>
</evidence>
<proteinExistence type="predicted"/>
<gene>
    <name evidence="1" type="ORF">GCM10010246_03770</name>
</gene>
<reference evidence="2" key="1">
    <citation type="journal article" date="2019" name="Int. J. Syst. Evol. Microbiol.">
        <title>The Global Catalogue of Microorganisms (GCM) 10K type strain sequencing project: providing services to taxonomists for standard genome sequencing and annotation.</title>
        <authorList>
            <consortium name="The Broad Institute Genomics Platform"/>
            <consortium name="The Broad Institute Genome Sequencing Center for Infectious Disease"/>
            <person name="Wu L."/>
            <person name="Ma J."/>
        </authorList>
    </citation>
    <scope>NUCLEOTIDE SEQUENCE [LARGE SCALE GENOMIC DNA]</scope>
    <source>
        <strain evidence="2">JCM 4316</strain>
    </source>
</reference>